<sequence>MASAAFDQREGWIWMDGQIIPWAEATLHILSHAMHYGSAVFEGQRAYNGRIFKLEEHTERLFASAAALDMDVPFSREDINSACNTLLQKNGLKDAYCRPILWRGSETMGVSATGTRIHGAIAVWEWPSYFTPEQRLKGLKLDISKWRRPGPDMAPVHAKAAGLYMICTLSRHVAEAKGCDDALMYDYRGQIAEATGANIFFVSDGRLHTPVADCFLDGITRKSVIDLAGQHGIEVMERAIMPDEMPHFEEAFLTGTAAEVSPVAEIGPHSFRPGAITKTLMEEYDRLVRRSD</sequence>
<comment type="catalytic activity">
    <reaction evidence="12 17">
        <text>L-valine + 2-oxoglutarate = 3-methyl-2-oxobutanoate + L-glutamate</text>
        <dbReference type="Rhea" id="RHEA:24813"/>
        <dbReference type="ChEBI" id="CHEBI:11851"/>
        <dbReference type="ChEBI" id="CHEBI:16810"/>
        <dbReference type="ChEBI" id="CHEBI:29985"/>
        <dbReference type="ChEBI" id="CHEBI:57762"/>
        <dbReference type="EC" id="2.6.1.42"/>
    </reaction>
</comment>
<dbReference type="RefSeq" id="WP_121937008.1">
    <property type="nucleotide sequence ID" value="NZ_REFR01000009.1"/>
</dbReference>
<evidence type="ECO:0000256" key="17">
    <source>
        <dbReference type="RuleBase" id="RU364094"/>
    </source>
</evidence>
<dbReference type="InterPro" id="IPR050571">
    <property type="entry name" value="Class-IV_PLP-Dep_Aminotrnsfr"/>
</dbReference>
<comment type="pathway">
    <text evidence="3 17">Amino-acid biosynthesis; L-isoleucine biosynthesis; L-isoleucine from 2-oxobutanoate: step 4/4.</text>
</comment>
<dbReference type="GO" id="GO:0009098">
    <property type="term" value="P:L-leucine biosynthetic process"/>
    <property type="evidence" value="ECO:0007669"/>
    <property type="project" value="UniProtKB-UniPathway"/>
</dbReference>
<proteinExistence type="inferred from homology"/>
<comment type="pathway">
    <text evidence="5 17">Amino-acid biosynthesis; L-leucine biosynthesis; L-leucine from 3-methyl-2-oxobutanoate: step 4/4.</text>
</comment>
<dbReference type="InterPro" id="IPR018300">
    <property type="entry name" value="Aminotrans_IV_CS"/>
</dbReference>
<dbReference type="OrthoDB" id="21319at2"/>
<keyword evidence="9 17" id="KW-0808">Transferase</keyword>
<dbReference type="FunFam" id="3.20.10.10:FF:000002">
    <property type="entry name" value="D-alanine aminotransferase"/>
    <property type="match status" value="1"/>
</dbReference>
<dbReference type="NCBIfam" id="NF005726">
    <property type="entry name" value="PRK07544.1"/>
    <property type="match status" value="1"/>
</dbReference>
<dbReference type="EMBL" id="REFR01000009">
    <property type="protein sequence ID" value="RMB11765.1"/>
    <property type="molecule type" value="Genomic_DNA"/>
</dbReference>
<dbReference type="UniPathway" id="UPA00047">
    <property type="reaction ID" value="UER00058"/>
</dbReference>
<dbReference type="InterPro" id="IPR043132">
    <property type="entry name" value="BCAT-like_C"/>
</dbReference>
<keyword evidence="8 17" id="KW-0028">Amino-acid biosynthesis</keyword>
<dbReference type="GO" id="GO:0052654">
    <property type="term" value="F:L-leucine-2-oxoglutarate transaminase activity"/>
    <property type="evidence" value="ECO:0007669"/>
    <property type="project" value="RHEA"/>
</dbReference>
<dbReference type="Gene3D" id="3.20.10.10">
    <property type="entry name" value="D-amino Acid Aminotransferase, subunit A, domain 2"/>
    <property type="match status" value="1"/>
</dbReference>
<evidence type="ECO:0000313" key="18">
    <source>
        <dbReference type="EMBL" id="RMB11765.1"/>
    </source>
</evidence>
<name>A0A3M0CSC8_9PROT</name>
<evidence type="ECO:0000256" key="7">
    <source>
        <dbReference type="ARBA" id="ARBA00022576"/>
    </source>
</evidence>
<comment type="similarity">
    <text evidence="6 15">Belongs to the class-IV pyridoxal-phosphate-dependent aminotransferase family.</text>
</comment>
<evidence type="ECO:0000256" key="1">
    <source>
        <dbReference type="ARBA" id="ARBA00001933"/>
    </source>
</evidence>
<evidence type="ECO:0000256" key="2">
    <source>
        <dbReference type="ARBA" id="ARBA00003109"/>
    </source>
</evidence>
<evidence type="ECO:0000256" key="11">
    <source>
        <dbReference type="ARBA" id="ARBA00023304"/>
    </source>
</evidence>
<evidence type="ECO:0000256" key="5">
    <source>
        <dbReference type="ARBA" id="ARBA00005072"/>
    </source>
</evidence>
<dbReference type="AlphaFoldDB" id="A0A3M0CSC8"/>
<evidence type="ECO:0000256" key="3">
    <source>
        <dbReference type="ARBA" id="ARBA00004824"/>
    </source>
</evidence>
<dbReference type="UniPathway" id="UPA00048">
    <property type="reaction ID" value="UER00073"/>
</dbReference>
<dbReference type="NCBIfam" id="NF005146">
    <property type="entry name" value="PRK06606.1"/>
    <property type="match status" value="1"/>
</dbReference>
<evidence type="ECO:0000256" key="15">
    <source>
        <dbReference type="RuleBase" id="RU004106"/>
    </source>
</evidence>
<keyword evidence="7 17" id="KW-0032">Aminotransferase</keyword>
<protein>
    <recommendedName>
        <fullName evidence="17">Branched-chain-amino-acid aminotransferase</fullName>
        <shortName evidence="17">BCAT</shortName>
        <ecNumber evidence="17">2.6.1.42</ecNumber>
    </recommendedName>
</protein>
<dbReference type="Gene3D" id="3.30.470.10">
    <property type="match status" value="1"/>
</dbReference>
<keyword evidence="10 16" id="KW-0663">Pyridoxal phosphate</keyword>
<evidence type="ECO:0000313" key="19">
    <source>
        <dbReference type="Proteomes" id="UP000271227"/>
    </source>
</evidence>
<comment type="caution">
    <text evidence="18">The sequence shown here is derived from an EMBL/GenBank/DDBJ whole genome shotgun (WGS) entry which is preliminary data.</text>
</comment>
<reference evidence="18 19" key="1">
    <citation type="submission" date="2018-10" db="EMBL/GenBank/DDBJ databases">
        <title>Genomic Encyclopedia of Archaeal and Bacterial Type Strains, Phase II (KMG-II): from individual species to whole genera.</title>
        <authorList>
            <person name="Goeker M."/>
        </authorList>
    </citation>
    <scope>NUCLEOTIDE SEQUENCE [LARGE SCALE GENOMIC DNA]</scope>
    <source>
        <strain evidence="18 19">DSM 25217</strain>
    </source>
</reference>
<dbReference type="SUPFAM" id="SSF56752">
    <property type="entry name" value="D-aminoacid aminotransferase-like PLP-dependent enzymes"/>
    <property type="match status" value="1"/>
</dbReference>
<dbReference type="Proteomes" id="UP000271227">
    <property type="component" value="Unassembled WGS sequence"/>
</dbReference>
<dbReference type="UniPathway" id="UPA00049">
    <property type="reaction ID" value="UER00062"/>
</dbReference>
<comment type="function">
    <text evidence="2 17">Acts on leucine, isoleucine and valine.</text>
</comment>
<comment type="catalytic activity">
    <reaction evidence="14 17">
        <text>L-leucine + 2-oxoglutarate = 4-methyl-2-oxopentanoate + L-glutamate</text>
        <dbReference type="Rhea" id="RHEA:18321"/>
        <dbReference type="ChEBI" id="CHEBI:16810"/>
        <dbReference type="ChEBI" id="CHEBI:17865"/>
        <dbReference type="ChEBI" id="CHEBI:29985"/>
        <dbReference type="ChEBI" id="CHEBI:57427"/>
        <dbReference type="EC" id="2.6.1.42"/>
    </reaction>
</comment>
<comment type="pathway">
    <text evidence="4 17">Amino-acid biosynthesis; L-valine biosynthesis; L-valine from pyruvate: step 4/4.</text>
</comment>
<comment type="cofactor">
    <cofactor evidence="1 16">
        <name>pyridoxal 5'-phosphate</name>
        <dbReference type="ChEBI" id="CHEBI:597326"/>
    </cofactor>
</comment>
<dbReference type="PANTHER" id="PTHR42743">
    <property type="entry name" value="AMINO-ACID AMINOTRANSFERASE"/>
    <property type="match status" value="1"/>
</dbReference>
<accession>A0A3M0CSC8</accession>
<dbReference type="EC" id="2.6.1.42" evidence="17"/>
<dbReference type="InterPro" id="IPR043131">
    <property type="entry name" value="BCAT-like_N"/>
</dbReference>
<dbReference type="InterPro" id="IPR001544">
    <property type="entry name" value="Aminotrans_IV"/>
</dbReference>
<organism evidence="18 19">
    <name type="scientific">Eilatimonas milleporae</name>
    <dbReference type="NCBI Taxonomy" id="911205"/>
    <lineage>
        <taxon>Bacteria</taxon>
        <taxon>Pseudomonadati</taxon>
        <taxon>Pseudomonadota</taxon>
        <taxon>Alphaproteobacteria</taxon>
        <taxon>Kordiimonadales</taxon>
        <taxon>Kordiimonadaceae</taxon>
        <taxon>Eilatimonas</taxon>
    </lineage>
</organism>
<dbReference type="InterPro" id="IPR036038">
    <property type="entry name" value="Aminotransferase-like"/>
</dbReference>
<dbReference type="GO" id="GO:0052655">
    <property type="term" value="F:L-valine-2-oxoglutarate transaminase activity"/>
    <property type="evidence" value="ECO:0007669"/>
    <property type="project" value="RHEA"/>
</dbReference>
<dbReference type="PROSITE" id="PS00770">
    <property type="entry name" value="AA_TRANSFER_CLASS_4"/>
    <property type="match status" value="1"/>
</dbReference>
<keyword evidence="11 17" id="KW-0100">Branched-chain amino acid biosynthesis</keyword>
<dbReference type="PANTHER" id="PTHR42743:SF11">
    <property type="entry name" value="AMINODEOXYCHORISMATE LYASE"/>
    <property type="match status" value="1"/>
</dbReference>
<dbReference type="Pfam" id="PF01063">
    <property type="entry name" value="Aminotran_4"/>
    <property type="match status" value="1"/>
</dbReference>
<dbReference type="GO" id="GO:0009097">
    <property type="term" value="P:isoleucine biosynthetic process"/>
    <property type="evidence" value="ECO:0007669"/>
    <property type="project" value="UniProtKB-UniPathway"/>
</dbReference>
<evidence type="ECO:0000256" key="6">
    <source>
        <dbReference type="ARBA" id="ARBA00009320"/>
    </source>
</evidence>
<evidence type="ECO:0000256" key="13">
    <source>
        <dbReference type="ARBA" id="ARBA00048798"/>
    </source>
</evidence>
<dbReference type="InterPro" id="IPR005785">
    <property type="entry name" value="B_amino_transI"/>
</dbReference>
<dbReference type="GO" id="GO:0009099">
    <property type="term" value="P:L-valine biosynthetic process"/>
    <property type="evidence" value="ECO:0007669"/>
    <property type="project" value="UniProtKB-UniPathway"/>
</dbReference>
<gene>
    <name evidence="17" type="primary">ilvE</name>
    <name evidence="18" type="ORF">BXY39_0248</name>
</gene>
<evidence type="ECO:0000256" key="12">
    <source>
        <dbReference type="ARBA" id="ARBA00048212"/>
    </source>
</evidence>
<evidence type="ECO:0000256" key="14">
    <source>
        <dbReference type="ARBA" id="ARBA00049229"/>
    </source>
</evidence>
<evidence type="ECO:0000256" key="16">
    <source>
        <dbReference type="RuleBase" id="RU004516"/>
    </source>
</evidence>
<comment type="catalytic activity">
    <reaction evidence="13 17">
        <text>L-isoleucine + 2-oxoglutarate = (S)-3-methyl-2-oxopentanoate + L-glutamate</text>
        <dbReference type="Rhea" id="RHEA:24801"/>
        <dbReference type="ChEBI" id="CHEBI:16810"/>
        <dbReference type="ChEBI" id="CHEBI:29985"/>
        <dbReference type="ChEBI" id="CHEBI:35146"/>
        <dbReference type="ChEBI" id="CHEBI:58045"/>
        <dbReference type="EC" id="2.6.1.42"/>
    </reaction>
</comment>
<evidence type="ECO:0000256" key="10">
    <source>
        <dbReference type="ARBA" id="ARBA00022898"/>
    </source>
</evidence>
<dbReference type="NCBIfam" id="TIGR01122">
    <property type="entry name" value="ilvE_I"/>
    <property type="match status" value="1"/>
</dbReference>
<evidence type="ECO:0000256" key="9">
    <source>
        <dbReference type="ARBA" id="ARBA00022679"/>
    </source>
</evidence>
<keyword evidence="19" id="KW-1185">Reference proteome</keyword>
<dbReference type="GO" id="GO:0052656">
    <property type="term" value="F:L-isoleucine-2-oxoglutarate transaminase activity"/>
    <property type="evidence" value="ECO:0007669"/>
    <property type="project" value="RHEA"/>
</dbReference>
<dbReference type="FunCoup" id="A0A3M0CSC8">
    <property type="interactions" value="468"/>
</dbReference>
<evidence type="ECO:0000256" key="4">
    <source>
        <dbReference type="ARBA" id="ARBA00004931"/>
    </source>
</evidence>
<dbReference type="InParanoid" id="A0A3M0CSC8"/>
<evidence type="ECO:0000256" key="8">
    <source>
        <dbReference type="ARBA" id="ARBA00022605"/>
    </source>
</evidence>